<feature type="compositionally biased region" description="Basic and acidic residues" evidence="1">
    <location>
        <begin position="9"/>
        <end position="20"/>
    </location>
</feature>
<evidence type="ECO:0000313" key="2">
    <source>
        <dbReference type="EMBL" id="CAF5192775.1"/>
    </source>
</evidence>
<name>A0A8S3I9G3_9BILA</name>
<dbReference type="AlphaFoldDB" id="A0A8S3I9G3"/>
<comment type="caution">
    <text evidence="2">The sequence shown here is derived from an EMBL/GenBank/DDBJ whole genome shotgun (WGS) entry which is preliminary data.</text>
</comment>
<evidence type="ECO:0000256" key="1">
    <source>
        <dbReference type="SAM" id="MobiDB-lite"/>
    </source>
</evidence>
<evidence type="ECO:0000313" key="3">
    <source>
        <dbReference type="Proteomes" id="UP000676336"/>
    </source>
</evidence>
<feature type="non-terminal residue" evidence="2">
    <location>
        <position position="20"/>
    </location>
</feature>
<dbReference type="EMBL" id="CAJOBI010326618">
    <property type="protein sequence ID" value="CAF5192775.1"/>
    <property type="molecule type" value="Genomic_DNA"/>
</dbReference>
<reference evidence="2" key="1">
    <citation type="submission" date="2021-02" db="EMBL/GenBank/DDBJ databases">
        <authorList>
            <person name="Nowell W R."/>
        </authorList>
    </citation>
    <scope>NUCLEOTIDE SEQUENCE</scope>
</reference>
<sequence>MRLRSSNKRMIERGEGGEDE</sequence>
<gene>
    <name evidence="2" type="ORF">SMN809_LOCUS72857</name>
</gene>
<protein>
    <submittedName>
        <fullName evidence="2">Uncharacterized protein</fullName>
    </submittedName>
</protein>
<accession>A0A8S3I9G3</accession>
<proteinExistence type="predicted"/>
<organism evidence="2 3">
    <name type="scientific">Rotaria magnacalcarata</name>
    <dbReference type="NCBI Taxonomy" id="392030"/>
    <lineage>
        <taxon>Eukaryota</taxon>
        <taxon>Metazoa</taxon>
        <taxon>Spiralia</taxon>
        <taxon>Gnathifera</taxon>
        <taxon>Rotifera</taxon>
        <taxon>Eurotatoria</taxon>
        <taxon>Bdelloidea</taxon>
        <taxon>Philodinida</taxon>
        <taxon>Philodinidae</taxon>
        <taxon>Rotaria</taxon>
    </lineage>
</organism>
<feature type="region of interest" description="Disordered" evidence="1">
    <location>
        <begin position="1"/>
        <end position="20"/>
    </location>
</feature>
<dbReference type="Proteomes" id="UP000676336">
    <property type="component" value="Unassembled WGS sequence"/>
</dbReference>